<dbReference type="Proteomes" id="UP000027986">
    <property type="component" value="Chromosome"/>
</dbReference>
<dbReference type="PROSITE" id="PS51163">
    <property type="entry name" value="YRDC"/>
    <property type="match status" value="1"/>
</dbReference>
<dbReference type="PANTHER" id="PTHR42828:SF3">
    <property type="entry name" value="THREONYLCARBAMOYL-AMP SYNTHASE"/>
    <property type="match status" value="1"/>
</dbReference>
<name>A0A075JER1_9MICO</name>
<dbReference type="eggNOG" id="COG0009">
    <property type="taxonomic scope" value="Bacteria"/>
</dbReference>
<dbReference type="NCBIfam" id="TIGR00057">
    <property type="entry name" value="L-threonylcarbamoyladenylate synthase"/>
    <property type="match status" value="1"/>
</dbReference>
<dbReference type="InterPro" id="IPR052532">
    <property type="entry name" value="SUA5_domain"/>
</dbReference>
<protein>
    <submittedName>
        <fullName evidence="1">Translation factor Sua5</fullName>
    </submittedName>
</protein>
<dbReference type="RefSeq" id="WP_006944340.1">
    <property type="nucleotide sequence ID" value="NZ_CP008889.1"/>
</dbReference>
<evidence type="ECO:0000313" key="2">
    <source>
        <dbReference type="Proteomes" id="UP000027986"/>
    </source>
</evidence>
<dbReference type="Gene3D" id="3.90.870.10">
    <property type="entry name" value="DHBP synthase"/>
    <property type="match status" value="1"/>
</dbReference>
<gene>
    <name evidence="1" type="ORF">HX89_07110</name>
</gene>
<dbReference type="KEGG" id="dni:HX89_07110"/>
<dbReference type="OrthoDB" id="9781656at2"/>
<dbReference type="AlphaFoldDB" id="A0A075JER1"/>
<evidence type="ECO:0000313" key="1">
    <source>
        <dbReference type="EMBL" id="AIF40746.1"/>
    </source>
</evidence>
<dbReference type="GO" id="GO:0003725">
    <property type="term" value="F:double-stranded RNA binding"/>
    <property type="evidence" value="ECO:0007669"/>
    <property type="project" value="InterPro"/>
</dbReference>
<proteinExistence type="predicted"/>
<keyword evidence="2" id="KW-1185">Reference proteome</keyword>
<dbReference type="InterPro" id="IPR017945">
    <property type="entry name" value="DHBP_synth_RibB-like_a/b_dom"/>
</dbReference>
<dbReference type="SUPFAM" id="SSF55821">
    <property type="entry name" value="YrdC/RibB"/>
    <property type="match status" value="1"/>
</dbReference>
<dbReference type="PANTHER" id="PTHR42828">
    <property type="entry name" value="DHBP SYNTHASE RIBB-LIKE ALPHA/BETA DOMAIN-CONTAINING PROTEIN"/>
    <property type="match status" value="1"/>
</dbReference>
<dbReference type="HOGENOM" id="CLU_031397_3_0_11"/>
<reference evidence="1 2" key="1">
    <citation type="submission" date="2014-07" db="EMBL/GenBank/DDBJ databases">
        <title>Genome Sequencing of Dermacoccus nishinomiyaensis.</title>
        <authorList>
            <person name="Hong K.W."/>
            <person name="Chan K.G."/>
        </authorList>
    </citation>
    <scope>NUCLEOTIDE SEQUENCE [LARGE SCALE GENOMIC DNA]</scope>
    <source>
        <strain evidence="1 2">M25</strain>
    </source>
</reference>
<dbReference type="GeneID" id="41840927"/>
<dbReference type="InterPro" id="IPR006070">
    <property type="entry name" value="Sua5-like_dom"/>
</dbReference>
<sequence length="207" mass="22540">MALFLDIHPQNPQPRTVRQVVDALRDGALIAYPTSSGFALGCALGNAEGKERMVRIRHLDAKHDFTLVCEDFAQLGQLVQLNNAAFRAIKASTPGPYTFILPATAEVPRKLVHPKKKTVGVRLDDHPIARAIVAELGEPLLSTSLILPDQDEPFTYGWAVKDALDHEVDIVIDADEVEPRPTSVIDYTDAAPTVLRVGAGDVARFEG</sequence>
<dbReference type="EMBL" id="CP008889">
    <property type="protein sequence ID" value="AIF40746.1"/>
    <property type="molecule type" value="Genomic_DNA"/>
</dbReference>
<organism evidence="1 2">
    <name type="scientific">Dermacoccus nishinomiyaensis</name>
    <dbReference type="NCBI Taxonomy" id="1274"/>
    <lineage>
        <taxon>Bacteria</taxon>
        <taxon>Bacillati</taxon>
        <taxon>Actinomycetota</taxon>
        <taxon>Actinomycetes</taxon>
        <taxon>Micrococcales</taxon>
        <taxon>Dermacoccaceae</taxon>
        <taxon>Dermacoccus</taxon>
    </lineage>
</organism>
<dbReference type="Pfam" id="PF01300">
    <property type="entry name" value="Sua5_yciO_yrdC"/>
    <property type="match status" value="1"/>
</dbReference>
<accession>A0A075JER1</accession>